<comment type="caution">
    <text evidence="3">The sequence shown here is derived from an EMBL/GenBank/DDBJ whole genome shotgun (WGS) entry which is preliminary data.</text>
</comment>
<feature type="domain" description="MADF" evidence="2">
    <location>
        <begin position="67"/>
        <end position="164"/>
    </location>
</feature>
<dbReference type="EMBL" id="LBMM01015026">
    <property type="protein sequence ID" value="KMQ84952.1"/>
    <property type="molecule type" value="Genomic_DNA"/>
</dbReference>
<dbReference type="SMART" id="SM00595">
    <property type="entry name" value="MADF"/>
    <property type="match status" value="1"/>
</dbReference>
<dbReference type="OrthoDB" id="6615613at2759"/>
<protein>
    <submittedName>
        <fullName evidence="3">Histone H3</fullName>
    </submittedName>
</protein>
<dbReference type="PROSITE" id="PS51029">
    <property type="entry name" value="MADF"/>
    <property type="match status" value="1"/>
</dbReference>
<dbReference type="InterPro" id="IPR006578">
    <property type="entry name" value="MADF-dom"/>
</dbReference>
<reference evidence="3 4" key="1">
    <citation type="submission" date="2015-04" db="EMBL/GenBank/DDBJ databases">
        <title>Lasius niger genome sequencing.</title>
        <authorList>
            <person name="Konorov E.A."/>
            <person name="Nikitin M.A."/>
            <person name="Kirill M.V."/>
            <person name="Chang P."/>
        </authorList>
    </citation>
    <scope>NUCLEOTIDE SEQUENCE [LARGE SCALE GENOMIC DNA]</scope>
    <source>
        <tissue evidence="3">Whole</tissue>
    </source>
</reference>
<evidence type="ECO:0000259" key="2">
    <source>
        <dbReference type="PROSITE" id="PS51029"/>
    </source>
</evidence>
<evidence type="ECO:0000256" key="1">
    <source>
        <dbReference type="SAM" id="MobiDB-lite"/>
    </source>
</evidence>
<gene>
    <name evidence="3" type="ORF">RF55_16825</name>
</gene>
<organism evidence="3 4">
    <name type="scientific">Lasius niger</name>
    <name type="common">Black garden ant</name>
    <dbReference type="NCBI Taxonomy" id="67767"/>
    <lineage>
        <taxon>Eukaryota</taxon>
        <taxon>Metazoa</taxon>
        <taxon>Ecdysozoa</taxon>
        <taxon>Arthropoda</taxon>
        <taxon>Hexapoda</taxon>
        <taxon>Insecta</taxon>
        <taxon>Pterygota</taxon>
        <taxon>Neoptera</taxon>
        <taxon>Endopterygota</taxon>
        <taxon>Hymenoptera</taxon>
        <taxon>Apocrita</taxon>
        <taxon>Aculeata</taxon>
        <taxon>Formicoidea</taxon>
        <taxon>Formicidae</taxon>
        <taxon>Formicinae</taxon>
        <taxon>Lasius</taxon>
        <taxon>Lasius</taxon>
    </lineage>
</organism>
<dbReference type="Pfam" id="PF10545">
    <property type="entry name" value="MADF_DNA_bdg"/>
    <property type="match status" value="1"/>
</dbReference>
<dbReference type="PANTHER" id="PTHR12243:SF67">
    <property type="entry name" value="COREPRESSOR OF PANGOLIN, ISOFORM A-RELATED"/>
    <property type="match status" value="1"/>
</dbReference>
<dbReference type="PaxDb" id="67767-A0A0J7K3N1"/>
<sequence>MEESQIKCGYCGWFLANQCQNVFDHECFKEYDVDKDALNIDENNVATIIVNRFDKDGFDSNIDLDERLIMAVIDRPPLYDYRLNIKERSKAKRAALWEEVKNTVNANISIKELQKKWKYHRDCYMRARKKVKQYVPSGSSASSANLKLSYRFFEIMRPLDDTFQTTPTISTLSETTEETFLEQNKEKGNNEFSDSSDVESEICSQASTSVQSLELSSLASTSTASTKKKRKRDNQPEELQSAILDILKMPVAEIDAVDGFLKTLGEALRRLCYRKRTMLEIKFLQMTTEAEFEDNDAS</sequence>
<proteinExistence type="predicted"/>
<evidence type="ECO:0000313" key="4">
    <source>
        <dbReference type="Proteomes" id="UP000036403"/>
    </source>
</evidence>
<evidence type="ECO:0000313" key="3">
    <source>
        <dbReference type="EMBL" id="KMQ84952.1"/>
    </source>
</evidence>
<feature type="region of interest" description="Disordered" evidence="1">
    <location>
        <begin position="174"/>
        <end position="198"/>
    </location>
</feature>
<keyword evidence="4" id="KW-1185">Reference proteome</keyword>
<name>A0A0J7K3N1_LASNI</name>
<dbReference type="PANTHER" id="PTHR12243">
    <property type="entry name" value="MADF DOMAIN TRANSCRIPTION FACTOR"/>
    <property type="match status" value="1"/>
</dbReference>
<accession>A0A0J7K3N1</accession>
<dbReference type="AlphaFoldDB" id="A0A0J7K3N1"/>
<dbReference type="InterPro" id="IPR039353">
    <property type="entry name" value="TF_Adf1"/>
</dbReference>
<dbReference type="Proteomes" id="UP000036403">
    <property type="component" value="Unassembled WGS sequence"/>
</dbReference>